<dbReference type="NCBIfam" id="TIGR01614">
    <property type="entry name" value="PME_inhib"/>
    <property type="match status" value="2"/>
</dbReference>
<feature type="transmembrane region" description="Helical" evidence="5">
    <location>
        <begin position="63"/>
        <end position="91"/>
    </location>
</feature>
<name>A0AAW0LZ06_QUESU</name>
<reference evidence="8" key="3">
    <citation type="submission" date="2023-07" db="EMBL/GenBank/DDBJ databases">
        <title>An improved reference 1 genome and first organelle genomes of Quercus suber.</title>
        <authorList>
            <consortium name="Genosuber Consortium"/>
            <person name="Usie A."/>
            <person name="Serra O."/>
            <person name="Barros P."/>
        </authorList>
    </citation>
    <scope>NUCLEOTIDE SEQUENCE</scope>
    <source>
        <strain evidence="8">HL8</strain>
        <tissue evidence="8">Leaves</tissue>
    </source>
</reference>
<keyword evidence="5" id="KW-0812">Transmembrane</keyword>
<feature type="compositionally biased region" description="Polar residues" evidence="4">
    <location>
        <begin position="206"/>
        <end position="223"/>
    </location>
</feature>
<comment type="similarity">
    <text evidence="3">Belongs to the PMEI family.</text>
</comment>
<dbReference type="GO" id="GO:0004857">
    <property type="term" value="F:enzyme inhibitor activity"/>
    <property type="evidence" value="ECO:0007669"/>
    <property type="project" value="InterPro"/>
</dbReference>
<dbReference type="FunFam" id="1.20.140.40:FF:000009">
    <property type="entry name" value="Invertase/pectin methylesterase inhibitor family protein"/>
    <property type="match status" value="1"/>
</dbReference>
<feature type="region of interest" description="Disordered" evidence="4">
    <location>
        <begin position="204"/>
        <end position="223"/>
    </location>
</feature>
<keyword evidence="1 6" id="KW-0732">Signal</keyword>
<accession>A0AAW0LZ06</accession>
<sequence>MRTLVFIVLVHVVFQIIFLPSRQCARLHPNDENLIEQTCKQTPNYNLCISSLKSDPKSATADVAGLALIMVNMRTLVFIVLVHVVFQIIFLPSRQCARLHPNDENLIEQTCKQTPNYNLCISSLKSDPKSATADVAGLALIMVNVLNTTTTQTLIHINSLLLQSPRNEVKEALLSCVENYKTGVLTADVPVSIEALTKGNPKFADQGTQDAANESNSCEQGFSGNSPLTVENTNINNVARVANAIVKILL</sequence>
<dbReference type="InterPro" id="IPR035513">
    <property type="entry name" value="Invertase/methylesterase_inhib"/>
</dbReference>
<comment type="caution">
    <text evidence="8">The sequence shown here is derived from an EMBL/GenBank/DDBJ whole genome shotgun (WGS) entry which is preliminary data.</text>
</comment>
<dbReference type="PANTHER" id="PTHR36710:SF13">
    <property type="entry name" value="PUTATIVE-RELATED"/>
    <property type="match status" value="1"/>
</dbReference>
<evidence type="ECO:0000256" key="6">
    <source>
        <dbReference type="SAM" id="SignalP"/>
    </source>
</evidence>
<dbReference type="AlphaFoldDB" id="A0AAW0LZ06"/>
<keyword evidence="5" id="KW-1133">Transmembrane helix</keyword>
<evidence type="ECO:0000256" key="2">
    <source>
        <dbReference type="ARBA" id="ARBA00023157"/>
    </source>
</evidence>
<feature type="chain" id="PRO_5043384882" evidence="6">
    <location>
        <begin position="16"/>
        <end position="250"/>
    </location>
</feature>
<protein>
    <submittedName>
        <fullName evidence="8">Cell wall / vacuolar inhibitor of fructosidase 1</fullName>
    </submittedName>
</protein>
<dbReference type="InterPro" id="IPR006501">
    <property type="entry name" value="Pectinesterase_inhib_dom"/>
</dbReference>
<reference evidence="8" key="2">
    <citation type="journal article" date="2018" name="Sci. Data">
        <title>The draft genome sequence of cork oak.</title>
        <authorList>
            <person name="Ramos A.M."/>
            <person name="Usie A."/>
            <person name="Barbosa P."/>
            <person name="Barros P.M."/>
            <person name="Capote T."/>
            <person name="Chaves I."/>
            <person name="Simoes F."/>
            <person name="Abreu I."/>
            <person name="Carrasquinho I."/>
            <person name="Faro C."/>
            <person name="Guimaraes J.B."/>
            <person name="Mendonca D."/>
            <person name="Nobrega F."/>
            <person name="Rodrigues L."/>
            <person name="Saibo N.J.M."/>
            <person name="Varela M.C."/>
            <person name="Egas C."/>
            <person name="Matos J."/>
            <person name="Miguel C.M."/>
            <person name="Oliveira M.M."/>
            <person name="Ricardo C.P."/>
            <person name="Goncalves S."/>
        </authorList>
    </citation>
    <scope>NUCLEOTIDE SEQUENCE [LARGE SCALE GENOMIC DNA]</scope>
    <source>
        <strain evidence="8">HL8</strain>
    </source>
</reference>
<organism evidence="8">
    <name type="scientific">Quercus suber</name>
    <name type="common">Cork oak</name>
    <dbReference type="NCBI Taxonomy" id="58331"/>
    <lineage>
        <taxon>Eukaryota</taxon>
        <taxon>Viridiplantae</taxon>
        <taxon>Streptophyta</taxon>
        <taxon>Embryophyta</taxon>
        <taxon>Tracheophyta</taxon>
        <taxon>Spermatophyta</taxon>
        <taxon>Magnoliopsida</taxon>
        <taxon>eudicotyledons</taxon>
        <taxon>Gunneridae</taxon>
        <taxon>Pentapetalae</taxon>
        <taxon>rosids</taxon>
        <taxon>fabids</taxon>
        <taxon>Fagales</taxon>
        <taxon>Fagaceae</taxon>
        <taxon>Quercus</taxon>
    </lineage>
</organism>
<dbReference type="InterPro" id="IPR052421">
    <property type="entry name" value="PCW_Enzyme_Inhibitor"/>
</dbReference>
<dbReference type="EMBL" id="PKMF04000034">
    <property type="protein sequence ID" value="KAK7856660.1"/>
    <property type="molecule type" value="Genomic_DNA"/>
</dbReference>
<dbReference type="SMART" id="SM00856">
    <property type="entry name" value="PMEI"/>
    <property type="match status" value="1"/>
</dbReference>
<evidence type="ECO:0000313" key="8">
    <source>
        <dbReference type="EMBL" id="KAK7856660.1"/>
    </source>
</evidence>
<dbReference type="CDD" id="cd15796">
    <property type="entry name" value="CIF_like"/>
    <property type="match status" value="1"/>
</dbReference>
<dbReference type="Pfam" id="PF04043">
    <property type="entry name" value="PMEI"/>
    <property type="match status" value="2"/>
</dbReference>
<gene>
    <name evidence="8" type="primary">C/VIF1_0</name>
    <name evidence="8" type="ORF">CFP56_022132</name>
</gene>
<keyword evidence="2" id="KW-1015">Disulfide bond</keyword>
<dbReference type="Gene3D" id="1.20.140.40">
    <property type="entry name" value="Invertase/pectin methylesterase inhibitor family protein"/>
    <property type="match status" value="2"/>
</dbReference>
<feature type="domain" description="Pectinesterase inhibitor" evidence="7">
    <location>
        <begin position="102"/>
        <end position="245"/>
    </location>
</feature>
<dbReference type="PANTHER" id="PTHR36710">
    <property type="entry name" value="PECTINESTERASE INHIBITOR-LIKE"/>
    <property type="match status" value="1"/>
</dbReference>
<dbReference type="InterPro" id="IPR034087">
    <property type="entry name" value="C/VIF1"/>
</dbReference>
<evidence type="ECO:0000259" key="7">
    <source>
        <dbReference type="SMART" id="SM00856"/>
    </source>
</evidence>
<feature type="signal peptide" evidence="6">
    <location>
        <begin position="1"/>
        <end position="15"/>
    </location>
</feature>
<evidence type="ECO:0000256" key="3">
    <source>
        <dbReference type="ARBA" id="ARBA00038471"/>
    </source>
</evidence>
<dbReference type="SUPFAM" id="SSF101148">
    <property type="entry name" value="Plant invertase/pectin methylesterase inhibitor"/>
    <property type="match status" value="2"/>
</dbReference>
<evidence type="ECO:0000256" key="1">
    <source>
        <dbReference type="ARBA" id="ARBA00022729"/>
    </source>
</evidence>
<proteinExistence type="inferred from homology"/>
<evidence type="ECO:0000256" key="4">
    <source>
        <dbReference type="SAM" id="MobiDB-lite"/>
    </source>
</evidence>
<evidence type="ECO:0000256" key="5">
    <source>
        <dbReference type="SAM" id="Phobius"/>
    </source>
</evidence>
<keyword evidence="5" id="KW-0472">Membrane</keyword>
<reference evidence="8" key="1">
    <citation type="submission" date="2017-12" db="EMBL/GenBank/DDBJ databases">
        <authorList>
            <person name="Barbosa P."/>
            <person name="Usie A."/>
            <person name="Ramos A.M."/>
        </authorList>
    </citation>
    <scope>NUCLEOTIDE SEQUENCE</scope>
    <source>
        <strain evidence="8">HL8</strain>
        <tissue evidence="8">Leaves</tissue>
    </source>
</reference>